<organism evidence="1 2">
    <name type="scientific">Hyella patelloides LEGE 07179</name>
    <dbReference type="NCBI Taxonomy" id="945734"/>
    <lineage>
        <taxon>Bacteria</taxon>
        <taxon>Bacillati</taxon>
        <taxon>Cyanobacteriota</taxon>
        <taxon>Cyanophyceae</taxon>
        <taxon>Pleurocapsales</taxon>
        <taxon>Hyellaceae</taxon>
        <taxon>Hyella</taxon>
    </lineage>
</organism>
<proteinExistence type="predicted"/>
<accession>A0A563VV16</accession>
<sequence length="43" mass="4980">MESILGGNKVGKEEKERPIPYLKKVILALRKQKKKLLDLIFLT</sequence>
<evidence type="ECO:0000313" key="2">
    <source>
        <dbReference type="Proteomes" id="UP000320055"/>
    </source>
</evidence>
<name>A0A563VV16_9CYAN</name>
<reference evidence="1 2" key="1">
    <citation type="submission" date="2019-01" db="EMBL/GenBank/DDBJ databases">
        <authorList>
            <person name="Brito A."/>
        </authorList>
    </citation>
    <scope>NUCLEOTIDE SEQUENCE [LARGE SCALE GENOMIC DNA]</scope>
    <source>
        <strain evidence="1">1</strain>
    </source>
</reference>
<gene>
    <name evidence="1" type="ORF">H1P_3200001</name>
</gene>
<protein>
    <submittedName>
        <fullName evidence="1">Uncharacterized protein</fullName>
    </submittedName>
</protein>
<evidence type="ECO:0000313" key="1">
    <source>
        <dbReference type="EMBL" id="VEP15279.1"/>
    </source>
</evidence>
<keyword evidence="2" id="KW-1185">Reference proteome</keyword>
<dbReference type="Proteomes" id="UP000320055">
    <property type="component" value="Unassembled WGS sequence"/>
</dbReference>
<dbReference type="EMBL" id="CAACVJ010000247">
    <property type="protein sequence ID" value="VEP15279.1"/>
    <property type="molecule type" value="Genomic_DNA"/>
</dbReference>
<dbReference type="AlphaFoldDB" id="A0A563VV16"/>